<reference evidence="1" key="1">
    <citation type="submission" date="2023-08" db="EMBL/GenBank/DDBJ databases">
        <authorList>
            <person name="Chen Y."/>
            <person name="Shah S."/>
            <person name="Dougan E. K."/>
            <person name="Thang M."/>
            <person name="Chan C."/>
        </authorList>
    </citation>
    <scope>NUCLEOTIDE SEQUENCE</scope>
</reference>
<dbReference type="AlphaFoldDB" id="A0AA36JH75"/>
<name>A0AA36JH75_9DINO</name>
<comment type="caution">
    <text evidence="1">The sequence shown here is derived from an EMBL/GenBank/DDBJ whole genome shotgun (WGS) entry which is preliminary data.</text>
</comment>
<proteinExistence type="predicted"/>
<protein>
    <submittedName>
        <fullName evidence="1">Uncharacterized protein</fullName>
    </submittedName>
</protein>
<evidence type="ECO:0000313" key="2">
    <source>
        <dbReference type="Proteomes" id="UP001178507"/>
    </source>
</evidence>
<sequence>MIAPGTVKQLNEFLDELPEVPRDKVCVDDSNGYQAYAAMNFGRLGESTPTGVKMEVPDLGGVGGVFKYLGKVVSLAPEQRDEKGVPQGVLLLGGTFVVKSTEVTYAWADRIPGDYPKPAEVFAGLSED</sequence>
<dbReference type="EMBL" id="CAUJNA010003594">
    <property type="protein sequence ID" value="CAJ1405629.1"/>
    <property type="molecule type" value="Genomic_DNA"/>
</dbReference>
<evidence type="ECO:0000313" key="1">
    <source>
        <dbReference type="EMBL" id="CAJ1405629.1"/>
    </source>
</evidence>
<gene>
    <name evidence="1" type="ORF">EVOR1521_LOCUS27788</name>
</gene>
<dbReference type="Proteomes" id="UP001178507">
    <property type="component" value="Unassembled WGS sequence"/>
</dbReference>
<keyword evidence="2" id="KW-1185">Reference proteome</keyword>
<organism evidence="1 2">
    <name type="scientific">Effrenium voratum</name>
    <dbReference type="NCBI Taxonomy" id="2562239"/>
    <lineage>
        <taxon>Eukaryota</taxon>
        <taxon>Sar</taxon>
        <taxon>Alveolata</taxon>
        <taxon>Dinophyceae</taxon>
        <taxon>Suessiales</taxon>
        <taxon>Symbiodiniaceae</taxon>
        <taxon>Effrenium</taxon>
    </lineage>
</organism>
<accession>A0AA36JH75</accession>